<accession>A0A1X0CS91</accession>
<reference evidence="2 3" key="1">
    <citation type="submission" date="2016-12" db="EMBL/GenBank/DDBJ databases">
        <title>The new phylogeny of genus Mycobacterium.</title>
        <authorList>
            <person name="Tortoli E."/>
            <person name="Trovato A."/>
            <person name="Cirillo D.M."/>
        </authorList>
    </citation>
    <scope>NUCLEOTIDE SEQUENCE [LARGE SCALE GENOMIC DNA]</scope>
    <source>
        <strain evidence="2 3">DSM 45130</strain>
    </source>
</reference>
<dbReference type="STRING" id="444597.BST26_20885"/>
<name>A0A1X0CS91_9MYCO</name>
<dbReference type="PANTHER" id="PTHR31157">
    <property type="entry name" value="SCP DOMAIN-CONTAINING PROTEIN"/>
    <property type="match status" value="1"/>
</dbReference>
<dbReference type="Gene3D" id="3.40.33.10">
    <property type="entry name" value="CAP"/>
    <property type="match status" value="1"/>
</dbReference>
<dbReference type="SUPFAM" id="SSF55797">
    <property type="entry name" value="PR-1-like"/>
    <property type="match status" value="1"/>
</dbReference>
<dbReference type="CDD" id="cd05379">
    <property type="entry name" value="CAP_bacterial"/>
    <property type="match status" value="1"/>
</dbReference>
<evidence type="ECO:0000313" key="3">
    <source>
        <dbReference type="Proteomes" id="UP000192801"/>
    </source>
</evidence>
<dbReference type="EMBL" id="MVHS01000092">
    <property type="protein sequence ID" value="ORA62330.1"/>
    <property type="molecule type" value="Genomic_DNA"/>
</dbReference>
<dbReference type="Proteomes" id="UP000192801">
    <property type="component" value="Unassembled WGS sequence"/>
</dbReference>
<evidence type="ECO:0000313" key="2">
    <source>
        <dbReference type="EMBL" id="ORA62330.1"/>
    </source>
</evidence>
<dbReference type="AlphaFoldDB" id="A0A1X0CS91"/>
<dbReference type="InterPro" id="IPR014044">
    <property type="entry name" value="CAP_dom"/>
</dbReference>
<keyword evidence="3" id="KW-1185">Reference proteome</keyword>
<sequence length="158" mass="16620">MTAGLLFGAPATALADPDQTLVDLVNEQRAKNGCGPVTPNPQLLTAAQRHADDYASLKTTDHAGSDSSTIASRVRDTGYKAGLAGEIMGGFGLNTDFPTRPDLINGWLNSPGHKKTMLDCRYTEIGMATAEATLQGDQYPTTFAVGVFAKPLNLPPGQ</sequence>
<comment type="caution">
    <text evidence="2">The sequence shown here is derived from an EMBL/GenBank/DDBJ whole genome shotgun (WGS) entry which is preliminary data.</text>
</comment>
<dbReference type="RefSeq" id="WP_163787801.1">
    <property type="nucleotide sequence ID" value="NZ_AP022618.1"/>
</dbReference>
<evidence type="ECO:0000259" key="1">
    <source>
        <dbReference type="Pfam" id="PF00188"/>
    </source>
</evidence>
<protein>
    <recommendedName>
        <fullName evidence="1">SCP domain-containing protein</fullName>
    </recommendedName>
</protein>
<dbReference type="InterPro" id="IPR035940">
    <property type="entry name" value="CAP_sf"/>
</dbReference>
<dbReference type="Pfam" id="PF00188">
    <property type="entry name" value="CAP"/>
    <property type="match status" value="1"/>
</dbReference>
<dbReference type="PANTHER" id="PTHR31157:SF1">
    <property type="entry name" value="SCP DOMAIN-CONTAINING PROTEIN"/>
    <property type="match status" value="1"/>
</dbReference>
<proteinExistence type="predicted"/>
<feature type="domain" description="SCP" evidence="1">
    <location>
        <begin position="22"/>
        <end position="137"/>
    </location>
</feature>
<organism evidence="2 3">
    <name type="scientific">Mycolicibacterium insubricum</name>
    <dbReference type="NCBI Taxonomy" id="444597"/>
    <lineage>
        <taxon>Bacteria</taxon>
        <taxon>Bacillati</taxon>
        <taxon>Actinomycetota</taxon>
        <taxon>Actinomycetes</taxon>
        <taxon>Mycobacteriales</taxon>
        <taxon>Mycobacteriaceae</taxon>
        <taxon>Mycolicibacterium</taxon>
    </lineage>
</organism>
<gene>
    <name evidence="2" type="ORF">BST26_20885</name>
</gene>